<gene>
    <name evidence="1" type="ORF">NE646_05585</name>
</gene>
<reference evidence="1" key="1">
    <citation type="submission" date="2022-06" db="EMBL/GenBank/DDBJ databases">
        <title>Isolation of gut microbiota from human fecal samples.</title>
        <authorList>
            <person name="Pamer E.G."/>
            <person name="Barat B."/>
            <person name="Waligurski E."/>
            <person name="Medina S."/>
            <person name="Paddock L."/>
            <person name="Mostad J."/>
        </authorList>
    </citation>
    <scope>NUCLEOTIDE SEQUENCE</scope>
    <source>
        <strain evidence="1">DFI.7.96</strain>
    </source>
</reference>
<protein>
    <submittedName>
        <fullName evidence="1">Uncharacterized protein</fullName>
    </submittedName>
</protein>
<evidence type="ECO:0000313" key="2">
    <source>
        <dbReference type="Proteomes" id="UP001205063"/>
    </source>
</evidence>
<sequence>MEGLNIVTEGFLADGFSAYSTYTTGYTKDTLGYVHFWAVVKKDTGNFHGRTVLGVLPMGFRPPMETHIVGLMWAVGTETGAGISVAGNIFPNGEIVLYAPYDSQYNVASLHMEFCGLN</sequence>
<dbReference type="EMBL" id="JANGAB010000002">
    <property type="protein sequence ID" value="MCQ4949137.1"/>
    <property type="molecule type" value="Genomic_DNA"/>
</dbReference>
<dbReference type="AlphaFoldDB" id="A0AAW5KAV5"/>
<dbReference type="RefSeq" id="WP_256135826.1">
    <property type="nucleotide sequence ID" value="NZ_JANGAB010000002.1"/>
</dbReference>
<accession>A0AAW5KAV5</accession>
<dbReference type="Proteomes" id="UP001205063">
    <property type="component" value="Unassembled WGS sequence"/>
</dbReference>
<comment type="caution">
    <text evidence="1">The sequence shown here is derived from an EMBL/GenBank/DDBJ whole genome shotgun (WGS) entry which is preliminary data.</text>
</comment>
<organism evidence="1 2">
    <name type="scientific">Bittarella massiliensis</name>
    <name type="common">ex Durand et al. 2017</name>
    <dbReference type="NCBI Taxonomy" id="1720313"/>
    <lineage>
        <taxon>Bacteria</taxon>
        <taxon>Bacillati</taxon>
        <taxon>Bacillota</taxon>
        <taxon>Clostridia</taxon>
        <taxon>Eubacteriales</taxon>
        <taxon>Oscillospiraceae</taxon>
        <taxon>Bittarella (ex Durand et al. 2017)</taxon>
    </lineage>
</organism>
<evidence type="ECO:0000313" key="1">
    <source>
        <dbReference type="EMBL" id="MCQ4949137.1"/>
    </source>
</evidence>
<proteinExistence type="predicted"/>
<name>A0AAW5KAV5_9FIRM</name>